<dbReference type="InterPro" id="IPR013083">
    <property type="entry name" value="Znf_RING/FYVE/PHD"/>
</dbReference>
<dbReference type="FunFam" id="3.30.40.10:FF:000019">
    <property type="entry name" value="RBR-type E3 ubiquitin transferase"/>
    <property type="match status" value="1"/>
</dbReference>
<dbReference type="OrthoDB" id="10009520at2759"/>
<dbReference type="FunCoup" id="D2VHM7">
    <property type="interactions" value="380"/>
</dbReference>
<dbReference type="Pfam" id="PF19422">
    <property type="entry name" value="Ariadne"/>
    <property type="match status" value="1"/>
</dbReference>
<dbReference type="STRING" id="5762.D2VHM7"/>
<dbReference type="PROSITE" id="PS00518">
    <property type="entry name" value="ZF_RING_1"/>
    <property type="match status" value="1"/>
</dbReference>
<dbReference type="GeneID" id="8862210"/>
<evidence type="ECO:0000256" key="6">
    <source>
        <dbReference type="ARBA" id="ARBA00022771"/>
    </source>
</evidence>
<dbReference type="InterPro" id="IPR045840">
    <property type="entry name" value="Ariadne"/>
</dbReference>
<comment type="catalytic activity">
    <reaction evidence="1">
        <text>[E2 ubiquitin-conjugating enzyme]-S-ubiquitinyl-L-cysteine + [acceptor protein]-L-lysine = [E2 ubiquitin-conjugating enzyme]-L-cysteine + [acceptor protein]-N(6)-ubiquitinyl-L-lysine.</text>
        <dbReference type="EC" id="2.3.2.31"/>
    </reaction>
</comment>
<dbReference type="Gene3D" id="3.30.40.10">
    <property type="entry name" value="Zinc/RING finger domain, C3HC4 (zinc finger)"/>
    <property type="match status" value="1"/>
</dbReference>
<dbReference type="eggNOG" id="KOG1815">
    <property type="taxonomic scope" value="Eukaryota"/>
</dbReference>
<keyword evidence="13" id="KW-1185">Reference proteome</keyword>
<name>D2VHM7_NAEGR</name>
<dbReference type="AlphaFoldDB" id="D2VHM7"/>
<dbReference type="GO" id="GO:0016567">
    <property type="term" value="P:protein ubiquitination"/>
    <property type="evidence" value="ECO:0007669"/>
    <property type="project" value="InterPro"/>
</dbReference>
<evidence type="ECO:0000313" key="13">
    <source>
        <dbReference type="Proteomes" id="UP000006671"/>
    </source>
</evidence>
<feature type="domain" description="RING-type" evidence="10">
    <location>
        <begin position="105"/>
        <end position="150"/>
    </location>
</feature>
<dbReference type="InterPro" id="IPR001841">
    <property type="entry name" value="Znf_RING"/>
</dbReference>
<evidence type="ECO:0000256" key="1">
    <source>
        <dbReference type="ARBA" id="ARBA00001798"/>
    </source>
</evidence>
<dbReference type="KEGG" id="ngr:NAEGRDRAFT_34212"/>
<evidence type="ECO:0000256" key="5">
    <source>
        <dbReference type="ARBA" id="ARBA00022737"/>
    </source>
</evidence>
<dbReference type="EC" id="2.3.2.31" evidence="2"/>
<evidence type="ECO:0000256" key="3">
    <source>
        <dbReference type="ARBA" id="ARBA00022679"/>
    </source>
</evidence>
<dbReference type="InterPro" id="IPR031127">
    <property type="entry name" value="E3_UB_ligase_RBR"/>
</dbReference>
<dbReference type="VEuPathDB" id="AmoebaDB:NAEGRDRAFT_34212"/>
<dbReference type="Proteomes" id="UP000006671">
    <property type="component" value="Unassembled WGS sequence"/>
</dbReference>
<dbReference type="InParanoid" id="D2VHM7"/>
<dbReference type="OMA" id="FEHACES"/>
<accession>D2VHM7</accession>
<dbReference type="GO" id="GO:0061630">
    <property type="term" value="F:ubiquitin protein ligase activity"/>
    <property type="evidence" value="ECO:0007669"/>
    <property type="project" value="UniProtKB-EC"/>
</dbReference>
<dbReference type="GO" id="GO:0008270">
    <property type="term" value="F:zinc ion binding"/>
    <property type="evidence" value="ECO:0007669"/>
    <property type="project" value="UniProtKB-KW"/>
</dbReference>
<dbReference type="RefSeq" id="XP_002676359.1">
    <property type="nucleotide sequence ID" value="XM_002676313.1"/>
</dbReference>
<dbReference type="Pfam" id="PF01485">
    <property type="entry name" value="IBR"/>
    <property type="match status" value="1"/>
</dbReference>
<keyword evidence="3" id="KW-0808">Transferase</keyword>
<evidence type="ECO:0000256" key="9">
    <source>
        <dbReference type="PROSITE-ProRule" id="PRU00175"/>
    </source>
</evidence>
<keyword evidence="5" id="KW-0677">Repeat</keyword>
<dbReference type="SUPFAM" id="SSF57850">
    <property type="entry name" value="RING/U-box"/>
    <property type="match status" value="3"/>
</dbReference>
<dbReference type="SMART" id="SM00647">
    <property type="entry name" value="IBR"/>
    <property type="match status" value="2"/>
</dbReference>
<dbReference type="Pfam" id="PF22191">
    <property type="entry name" value="IBR_1"/>
    <property type="match status" value="1"/>
</dbReference>
<evidence type="ECO:0000256" key="2">
    <source>
        <dbReference type="ARBA" id="ARBA00012251"/>
    </source>
</evidence>
<evidence type="ECO:0000313" key="12">
    <source>
        <dbReference type="EMBL" id="EFC43615.1"/>
    </source>
</evidence>
<dbReference type="PROSITE" id="PS50089">
    <property type="entry name" value="ZF_RING_2"/>
    <property type="match status" value="1"/>
</dbReference>
<organism evidence="13">
    <name type="scientific">Naegleria gruberi</name>
    <name type="common">Amoeba</name>
    <dbReference type="NCBI Taxonomy" id="5762"/>
    <lineage>
        <taxon>Eukaryota</taxon>
        <taxon>Discoba</taxon>
        <taxon>Heterolobosea</taxon>
        <taxon>Tetramitia</taxon>
        <taxon>Eutetramitia</taxon>
        <taxon>Vahlkampfiidae</taxon>
        <taxon>Naegleria</taxon>
    </lineage>
</organism>
<keyword evidence="8" id="KW-0862">Zinc</keyword>
<dbReference type="InterPro" id="IPR002867">
    <property type="entry name" value="IBR_dom"/>
</dbReference>
<proteinExistence type="predicted"/>
<evidence type="ECO:0000259" key="11">
    <source>
        <dbReference type="PROSITE" id="PS51873"/>
    </source>
</evidence>
<keyword evidence="4" id="KW-0479">Metal-binding</keyword>
<reference evidence="12 13" key="1">
    <citation type="journal article" date="2010" name="Cell">
        <title>The genome of Naegleria gruberi illuminates early eukaryotic versatility.</title>
        <authorList>
            <person name="Fritz-Laylin L.K."/>
            <person name="Prochnik S.E."/>
            <person name="Ginger M.L."/>
            <person name="Dacks J.B."/>
            <person name="Carpenter M.L."/>
            <person name="Field M.C."/>
            <person name="Kuo A."/>
            <person name="Paredez A."/>
            <person name="Chapman J."/>
            <person name="Pham J."/>
            <person name="Shu S."/>
            <person name="Neupane R."/>
            <person name="Cipriano M."/>
            <person name="Mancuso J."/>
            <person name="Tu H."/>
            <person name="Salamov A."/>
            <person name="Lindquist E."/>
            <person name="Shapiro H."/>
            <person name="Lucas S."/>
            <person name="Grigoriev I.V."/>
            <person name="Cande W.Z."/>
            <person name="Fulton C."/>
            <person name="Rokhsar D.S."/>
            <person name="Dawson S.C."/>
        </authorList>
    </citation>
    <scope>NUCLEOTIDE SEQUENCE [LARGE SCALE GENOMIC DNA]</scope>
    <source>
        <strain evidence="12 13">NEG-M</strain>
    </source>
</reference>
<dbReference type="EMBL" id="GG738872">
    <property type="protein sequence ID" value="EFC43615.1"/>
    <property type="molecule type" value="Genomic_DNA"/>
</dbReference>
<gene>
    <name evidence="12" type="ORF">NAEGRDRAFT_34212</name>
</gene>
<keyword evidence="7" id="KW-0833">Ubl conjugation pathway</keyword>
<dbReference type="CDD" id="cd20346">
    <property type="entry name" value="BRcat_RBR_ANKIB1"/>
    <property type="match status" value="1"/>
</dbReference>
<evidence type="ECO:0000256" key="8">
    <source>
        <dbReference type="ARBA" id="ARBA00022833"/>
    </source>
</evidence>
<sequence>MIDDEDGTAYDGQEFDAKDVEYVILTQEEIVQEQEKEIARIVEIVGVTDTSAKVLLRKCGCKFLQVLNIFFENGKEGLLKAAGLSENDLRDADSLKVSGCETFECPLCYDDVPADQCTKLPACSHAFCNNCWKAHIESKIKEGKLQILCPELGCACIVDDDLISQFASSQNKKKFDAKFIESYVEDNVSIKWCPSAPCCGRCVRVNVPHTTPLEIDCKCGCSFCFNCLKFPHLPATCNMMTAWTVKCQNDSETFNWLAVNTKDCPKCHTPIEKNGGCNHMHCHKCQHHFCWVCLCDFNHTTYQHSCGRFEEKNTENARVSLERYLHYYNRYKAHEDSRTREEKTREVIKKKMVEMFELRPNSAWIEVQWVEQAMLTLFNCRKGLQFCYVFSYYMFDPTACADKKILEGCKEMINEKIRQSARNVTEDNIEMLENATEKLSNLLEKPVKDFFNENVKQDVMGCTVLCDSRLQSVFNVVREDLMISGEFGCPRPKSTVTTRATAIKSGQSMLSRMMEEAEILKNKKQELEKQKQLAGTIGTDLDDIELQKAILESMK</sequence>
<evidence type="ECO:0000256" key="7">
    <source>
        <dbReference type="ARBA" id="ARBA00022786"/>
    </source>
</evidence>
<evidence type="ECO:0000259" key="10">
    <source>
        <dbReference type="PROSITE" id="PS50089"/>
    </source>
</evidence>
<evidence type="ECO:0000256" key="4">
    <source>
        <dbReference type="ARBA" id="ARBA00022723"/>
    </source>
</evidence>
<feature type="domain" description="RING-type" evidence="11">
    <location>
        <begin position="101"/>
        <end position="310"/>
    </location>
</feature>
<dbReference type="InterPro" id="IPR017907">
    <property type="entry name" value="Znf_RING_CS"/>
</dbReference>
<dbReference type="Gene3D" id="1.20.120.1750">
    <property type="match status" value="1"/>
</dbReference>
<dbReference type="InterPro" id="IPR044066">
    <property type="entry name" value="TRIAD_supradom"/>
</dbReference>
<dbReference type="PROSITE" id="PS51873">
    <property type="entry name" value="TRIAD"/>
    <property type="match status" value="1"/>
</dbReference>
<dbReference type="PANTHER" id="PTHR11685">
    <property type="entry name" value="RBR FAMILY RING FINGER AND IBR DOMAIN-CONTAINING"/>
    <property type="match status" value="1"/>
</dbReference>
<keyword evidence="6 9" id="KW-0863">Zinc-finger</keyword>
<protein>
    <recommendedName>
        <fullName evidence="2">RBR-type E3 ubiquitin transferase</fullName>
        <ecNumber evidence="2">2.3.2.31</ecNumber>
    </recommendedName>
</protein>